<dbReference type="Pfam" id="PF17900">
    <property type="entry name" value="Peptidase_M1_N"/>
    <property type="match status" value="1"/>
</dbReference>
<reference evidence="2" key="2">
    <citation type="journal article" date="2024" name="Plant">
        <title>Genomic evolution and insights into agronomic trait innovations of Sesamum species.</title>
        <authorList>
            <person name="Miao H."/>
            <person name="Wang L."/>
            <person name="Qu L."/>
            <person name="Liu H."/>
            <person name="Sun Y."/>
            <person name="Le M."/>
            <person name="Wang Q."/>
            <person name="Wei S."/>
            <person name="Zheng Y."/>
            <person name="Lin W."/>
            <person name="Duan Y."/>
            <person name="Cao H."/>
            <person name="Xiong S."/>
            <person name="Wang X."/>
            <person name="Wei L."/>
            <person name="Li C."/>
            <person name="Ma Q."/>
            <person name="Ju M."/>
            <person name="Zhao R."/>
            <person name="Li G."/>
            <person name="Mu C."/>
            <person name="Tian Q."/>
            <person name="Mei H."/>
            <person name="Zhang T."/>
            <person name="Gao T."/>
            <person name="Zhang H."/>
        </authorList>
    </citation>
    <scope>NUCLEOTIDE SEQUENCE</scope>
    <source>
        <strain evidence="2">KEN1</strain>
    </source>
</reference>
<dbReference type="Gene3D" id="2.60.40.1730">
    <property type="entry name" value="tricorn interacting facor f3 domain"/>
    <property type="match status" value="1"/>
</dbReference>
<dbReference type="InterPro" id="IPR042097">
    <property type="entry name" value="Aminopeptidase_N-like_N_sf"/>
</dbReference>
<dbReference type="GO" id="GO:0004177">
    <property type="term" value="F:aminopeptidase activity"/>
    <property type="evidence" value="ECO:0007669"/>
    <property type="project" value="UniProtKB-KW"/>
</dbReference>
<dbReference type="EMBL" id="JACGWN010000012">
    <property type="protein sequence ID" value="KAL0415070.1"/>
    <property type="molecule type" value="Genomic_DNA"/>
</dbReference>
<feature type="domain" description="Aminopeptidase N-like N-terminal" evidence="1">
    <location>
        <begin position="22"/>
        <end position="101"/>
    </location>
</feature>
<dbReference type="InterPro" id="IPR045357">
    <property type="entry name" value="Aminopeptidase_N-like_N"/>
</dbReference>
<keyword evidence="2" id="KW-0378">Hydrolase</keyword>
<gene>
    <name evidence="2" type="ORF">Slati_3338900</name>
</gene>
<comment type="caution">
    <text evidence="2">The sequence shown here is derived from an EMBL/GenBank/DDBJ whole genome shotgun (WGS) entry which is preliminary data.</text>
</comment>
<dbReference type="AlphaFoldDB" id="A0AAW2UDU9"/>
<keyword evidence="2" id="KW-0645">Protease</keyword>
<evidence type="ECO:0000259" key="1">
    <source>
        <dbReference type="Pfam" id="PF17900"/>
    </source>
</evidence>
<name>A0AAW2UDU9_9LAMI</name>
<proteinExistence type="predicted"/>
<accession>A0AAW2UDU9</accession>
<reference evidence="2" key="1">
    <citation type="submission" date="2020-06" db="EMBL/GenBank/DDBJ databases">
        <authorList>
            <person name="Li T."/>
            <person name="Hu X."/>
            <person name="Zhang T."/>
            <person name="Song X."/>
            <person name="Zhang H."/>
            <person name="Dai N."/>
            <person name="Sheng W."/>
            <person name="Hou X."/>
            <person name="Wei L."/>
        </authorList>
    </citation>
    <scope>NUCLEOTIDE SEQUENCE</scope>
    <source>
        <strain evidence="2">KEN1</strain>
        <tissue evidence="2">Leaf</tissue>
    </source>
</reference>
<keyword evidence="2" id="KW-0031">Aminopeptidase</keyword>
<protein>
    <submittedName>
        <fullName evidence="2">Aminopeptidase M1-C</fullName>
    </submittedName>
</protein>
<sequence length="109" mass="12243">MELEEEKLEQFKGQARFPEFAVPKRYDLTIKLDLSACTFSANVLIDVFINGVTKFLVLNALELVISQVSFTSSHKQKYVPSDIVVDGDDEILVLVFEEALDVGYGVLEI</sequence>
<dbReference type="SUPFAM" id="SSF63737">
    <property type="entry name" value="Leukotriene A4 hydrolase N-terminal domain"/>
    <property type="match status" value="1"/>
</dbReference>
<organism evidence="2">
    <name type="scientific">Sesamum latifolium</name>
    <dbReference type="NCBI Taxonomy" id="2727402"/>
    <lineage>
        <taxon>Eukaryota</taxon>
        <taxon>Viridiplantae</taxon>
        <taxon>Streptophyta</taxon>
        <taxon>Embryophyta</taxon>
        <taxon>Tracheophyta</taxon>
        <taxon>Spermatophyta</taxon>
        <taxon>Magnoliopsida</taxon>
        <taxon>eudicotyledons</taxon>
        <taxon>Gunneridae</taxon>
        <taxon>Pentapetalae</taxon>
        <taxon>asterids</taxon>
        <taxon>lamiids</taxon>
        <taxon>Lamiales</taxon>
        <taxon>Pedaliaceae</taxon>
        <taxon>Sesamum</taxon>
    </lineage>
</organism>
<evidence type="ECO:0000313" key="2">
    <source>
        <dbReference type="EMBL" id="KAL0415070.1"/>
    </source>
</evidence>